<dbReference type="PRINTS" id="PR00953">
    <property type="entry name" value="TYPE3IMRPROT"/>
</dbReference>
<reference evidence="8 9" key="2">
    <citation type="submission" date="2020-08" db="EMBL/GenBank/DDBJ databases">
        <authorList>
            <person name="Partida-Martinez L."/>
            <person name="Huntemann M."/>
            <person name="Clum A."/>
            <person name="Wang J."/>
            <person name="Palaniappan K."/>
            <person name="Ritter S."/>
            <person name="Chen I.-M."/>
            <person name="Stamatis D."/>
            <person name="Reddy T."/>
            <person name="O'Malley R."/>
            <person name="Daum C."/>
            <person name="Shapiro N."/>
            <person name="Ivanova N."/>
            <person name="Kyrpides N."/>
            <person name="Woyke T."/>
        </authorList>
    </citation>
    <scope>NUCLEOTIDE SEQUENCE [LARGE SCALE GENOMIC DNA]</scope>
    <source>
        <strain evidence="8 9">RAS26</strain>
    </source>
</reference>
<feature type="transmembrane region" description="Helical" evidence="7">
    <location>
        <begin position="124"/>
        <end position="147"/>
    </location>
</feature>
<keyword evidence="8" id="KW-0969">Cilium</keyword>
<feature type="transmembrane region" description="Helical" evidence="7">
    <location>
        <begin position="6"/>
        <end position="25"/>
    </location>
</feature>
<dbReference type="Pfam" id="PF01311">
    <property type="entry name" value="Bac_export_1"/>
    <property type="match status" value="1"/>
</dbReference>
<dbReference type="AlphaFoldDB" id="A0A7W4UHD1"/>
<keyword evidence="8" id="KW-0282">Flagellum</keyword>
<protein>
    <submittedName>
        <fullName evidence="8">Flagellar biosynthetic protein FliR</fullName>
    </submittedName>
</protein>
<evidence type="ECO:0000256" key="6">
    <source>
        <dbReference type="ARBA" id="ARBA00023136"/>
    </source>
</evidence>
<sequence>MTLPLATVETAMLASVRIAAFLVIAPPFAHRAIPGQVKAMLALGLALAVTPRLEAAGGAPASTPAFVGDLVVQVVIGGGLGFLVALVFSAVQSAGTLIDLFGGFQMAAAFDPMQMTSGAQFARLYQLTALVLLFVTNGYQMVLAGLVRTFDALPLGATLDLGAMAGSVTEGLTQMFLASLQIAGPLVVILFLTDVGLGLLTRVSPALNAFALGFPLKILMTVTFAGFAYLAMPGQIEGLLSTAVRTVLGVSA</sequence>
<keyword evidence="4 7" id="KW-0812">Transmembrane</keyword>
<dbReference type="InterPro" id="IPR002010">
    <property type="entry name" value="T3SS_IM_R"/>
</dbReference>
<dbReference type="RefSeq" id="WP_183296969.1">
    <property type="nucleotide sequence ID" value="NZ_JACHVX010000004.1"/>
</dbReference>
<keyword evidence="5 7" id="KW-1133">Transmembrane helix</keyword>
<feature type="transmembrane region" description="Helical" evidence="7">
    <location>
        <begin position="209"/>
        <end position="232"/>
    </location>
</feature>
<evidence type="ECO:0000313" key="8">
    <source>
        <dbReference type="EMBL" id="MBB2924192.1"/>
    </source>
</evidence>
<dbReference type="Proteomes" id="UP000518206">
    <property type="component" value="Unassembled WGS sequence"/>
</dbReference>
<dbReference type="PANTHER" id="PTHR30065">
    <property type="entry name" value="FLAGELLAR BIOSYNTHETIC PROTEIN FLIR"/>
    <property type="match status" value="1"/>
</dbReference>
<evidence type="ECO:0000256" key="2">
    <source>
        <dbReference type="ARBA" id="ARBA00009772"/>
    </source>
</evidence>
<dbReference type="GO" id="GO:0005886">
    <property type="term" value="C:plasma membrane"/>
    <property type="evidence" value="ECO:0007669"/>
    <property type="project" value="UniProtKB-SubCell"/>
</dbReference>
<feature type="transmembrane region" description="Helical" evidence="7">
    <location>
        <begin position="70"/>
        <end position="91"/>
    </location>
</feature>
<evidence type="ECO:0000313" key="9">
    <source>
        <dbReference type="Proteomes" id="UP000518206"/>
    </source>
</evidence>
<comment type="subcellular location">
    <subcellularLocation>
        <location evidence="1">Cell membrane</location>
        <topology evidence="1">Multi-pass membrane protein</topology>
    </subcellularLocation>
</comment>
<proteinExistence type="inferred from homology"/>
<evidence type="ECO:0000256" key="4">
    <source>
        <dbReference type="ARBA" id="ARBA00022692"/>
    </source>
</evidence>
<name>A0A7W4UHD1_9CELL</name>
<keyword evidence="6 7" id="KW-0472">Membrane</keyword>
<evidence type="ECO:0000256" key="7">
    <source>
        <dbReference type="SAM" id="Phobius"/>
    </source>
</evidence>
<keyword evidence="8" id="KW-0966">Cell projection</keyword>
<comment type="similarity">
    <text evidence="2">Belongs to the FliR/MopE/SpaR family.</text>
</comment>
<dbReference type="EMBL" id="JACHVX010000004">
    <property type="protein sequence ID" value="MBB2924192.1"/>
    <property type="molecule type" value="Genomic_DNA"/>
</dbReference>
<evidence type="ECO:0000256" key="5">
    <source>
        <dbReference type="ARBA" id="ARBA00022989"/>
    </source>
</evidence>
<accession>A0A7W4UHD1</accession>
<reference evidence="8 9" key="1">
    <citation type="submission" date="2020-08" db="EMBL/GenBank/DDBJ databases">
        <title>The Agave Microbiome: Exploring the role of microbial communities in plant adaptations to desert environments.</title>
        <authorList>
            <person name="Partida-Martinez L.P."/>
        </authorList>
    </citation>
    <scope>NUCLEOTIDE SEQUENCE [LARGE SCALE GENOMIC DNA]</scope>
    <source>
        <strain evidence="8 9">RAS26</strain>
    </source>
</reference>
<keyword evidence="3" id="KW-1003">Cell membrane</keyword>
<dbReference type="PANTHER" id="PTHR30065:SF1">
    <property type="entry name" value="SURFACE PRESENTATION OF ANTIGENS PROTEIN SPAR"/>
    <property type="match status" value="1"/>
</dbReference>
<organism evidence="8 9">
    <name type="scientific">Cellulomonas cellasea</name>
    <dbReference type="NCBI Taxonomy" id="43670"/>
    <lineage>
        <taxon>Bacteria</taxon>
        <taxon>Bacillati</taxon>
        <taxon>Actinomycetota</taxon>
        <taxon>Actinomycetes</taxon>
        <taxon>Micrococcales</taxon>
        <taxon>Cellulomonadaceae</taxon>
        <taxon>Cellulomonas</taxon>
    </lineage>
</organism>
<dbReference type="GO" id="GO:0006605">
    <property type="term" value="P:protein targeting"/>
    <property type="evidence" value="ECO:0007669"/>
    <property type="project" value="InterPro"/>
</dbReference>
<evidence type="ECO:0000256" key="1">
    <source>
        <dbReference type="ARBA" id="ARBA00004651"/>
    </source>
</evidence>
<comment type="caution">
    <text evidence="8">The sequence shown here is derived from an EMBL/GenBank/DDBJ whole genome shotgun (WGS) entry which is preliminary data.</text>
</comment>
<evidence type="ECO:0000256" key="3">
    <source>
        <dbReference type="ARBA" id="ARBA00022475"/>
    </source>
</evidence>
<feature type="transmembrane region" description="Helical" evidence="7">
    <location>
        <begin position="176"/>
        <end position="197"/>
    </location>
</feature>
<gene>
    <name evidence="8" type="ORF">FHR80_003120</name>
</gene>